<proteinExistence type="inferred from homology"/>
<dbReference type="SUPFAM" id="SSF54637">
    <property type="entry name" value="Thioesterase/thiol ester dehydrase-isomerase"/>
    <property type="match status" value="1"/>
</dbReference>
<dbReference type="AlphaFoldDB" id="A0A4V3WBE0"/>
<dbReference type="GO" id="GO:0047617">
    <property type="term" value="F:fatty acyl-CoA hydrolase activity"/>
    <property type="evidence" value="ECO:0007669"/>
    <property type="project" value="TreeGrafter"/>
</dbReference>
<dbReference type="OrthoDB" id="9808429at2"/>
<dbReference type="EMBL" id="SSOC01000006">
    <property type="protein sequence ID" value="THF62889.1"/>
    <property type="molecule type" value="Genomic_DNA"/>
</dbReference>
<comment type="caution">
    <text evidence="3">The sequence shown here is derived from an EMBL/GenBank/DDBJ whole genome shotgun (WGS) entry which is preliminary data.</text>
</comment>
<organism evidence="3 4">
    <name type="scientific">Pseudothauera nasutitermitis</name>
    <dbReference type="NCBI Taxonomy" id="2565930"/>
    <lineage>
        <taxon>Bacteria</taxon>
        <taxon>Pseudomonadati</taxon>
        <taxon>Pseudomonadota</taxon>
        <taxon>Betaproteobacteria</taxon>
        <taxon>Rhodocyclales</taxon>
        <taxon>Zoogloeaceae</taxon>
        <taxon>Pseudothauera</taxon>
    </lineage>
</organism>
<dbReference type="Pfam" id="PF13279">
    <property type="entry name" value="4HBT_2"/>
    <property type="match status" value="1"/>
</dbReference>
<evidence type="ECO:0000313" key="3">
    <source>
        <dbReference type="EMBL" id="THF62889.1"/>
    </source>
</evidence>
<evidence type="ECO:0000256" key="1">
    <source>
        <dbReference type="ARBA" id="ARBA00005953"/>
    </source>
</evidence>
<name>A0A4V3WBE0_9RHOO</name>
<dbReference type="PANTHER" id="PTHR31793:SF37">
    <property type="entry name" value="ACYL-COA THIOESTER HYDROLASE YBGC"/>
    <property type="match status" value="1"/>
</dbReference>
<dbReference type="Gene3D" id="3.10.129.10">
    <property type="entry name" value="Hotdog Thioesterase"/>
    <property type="match status" value="1"/>
</dbReference>
<evidence type="ECO:0000256" key="2">
    <source>
        <dbReference type="ARBA" id="ARBA00022801"/>
    </source>
</evidence>
<accession>A0A4V3WBE0</accession>
<dbReference type="InterPro" id="IPR029069">
    <property type="entry name" value="HotDog_dom_sf"/>
</dbReference>
<evidence type="ECO:0000313" key="4">
    <source>
        <dbReference type="Proteomes" id="UP000308430"/>
    </source>
</evidence>
<sequence>MQNSSQSRSAASAPDFPWALRVYYEDTDAAGMVYYANYLRFCERARTEWLRAAGFSQQRMAAEQGLAFVVRSFQAEYRRPAVLDDSLLVLTRIERLGRASIEFAQRIVRGDELLFEASVSVACIGTTHHKPTALPAEVRAQLSAHVAA</sequence>
<keyword evidence="4" id="KW-1185">Reference proteome</keyword>
<dbReference type="PANTHER" id="PTHR31793">
    <property type="entry name" value="4-HYDROXYBENZOYL-COA THIOESTERASE FAMILY MEMBER"/>
    <property type="match status" value="1"/>
</dbReference>
<dbReference type="InterPro" id="IPR006684">
    <property type="entry name" value="YbgC/YbaW"/>
</dbReference>
<dbReference type="Proteomes" id="UP000308430">
    <property type="component" value="Unassembled WGS sequence"/>
</dbReference>
<dbReference type="InterPro" id="IPR014166">
    <property type="entry name" value="Tol-Pal_acyl-CoA_thioesterase"/>
</dbReference>
<dbReference type="FunFam" id="3.10.129.10:FF:000004">
    <property type="entry name" value="Tol-pal system-associated acyl-CoA thioesterase"/>
    <property type="match status" value="1"/>
</dbReference>
<dbReference type="NCBIfam" id="TIGR00051">
    <property type="entry name" value="YbgC/FadM family acyl-CoA thioesterase"/>
    <property type="match status" value="1"/>
</dbReference>
<reference evidence="3 4" key="1">
    <citation type="submission" date="2019-04" db="EMBL/GenBank/DDBJ databases">
        <title>Azoarcus nasutitermitis sp. nov. isolated from termite nest.</title>
        <authorList>
            <person name="Lin S.-Y."/>
            <person name="Hameed A."/>
            <person name="Hsu Y.-H."/>
            <person name="Young C.-C."/>
        </authorList>
    </citation>
    <scope>NUCLEOTIDE SEQUENCE [LARGE SCALE GENOMIC DNA]</scope>
    <source>
        <strain evidence="3 4">CC-YHH838</strain>
    </source>
</reference>
<dbReference type="NCBIfam" id="TIGR02799">
    <property type="entry name" value="thio_ybgC"/>
    <property type="match status" value="1"/>
</dbReference>
<keyword evidence="2" id="KW-0378">Hydrolase</keyword>
<gene>
    <name evidence="3" type="primary">ybgC</name>
    <name evidence="3" type="ORF">E6C76_16630</name>
</gene>
<dbReference type="RefSeq" id="WP_136349370.1">
    <property type="nucleotide sequence ID" value="NZ_SSOC01000006.1"/>
</dbReference>
<dbReference type="PIRSF" id="PIRSF003230">
    <property type="entry name" value="YbgC"/>
    <property type="match status" value="1"/>
</dbReference>
<comment type="similarity">
    <text evidence="1">Belongs to the 4-hydroxybenzoyl-CoA thioesterase family.</text>
</comment>
<dbReference type="InterPro" id="IPR050563">
    <property type="entry name" value="4-hydroxybenzoyl-CoA_TE"/>
</dbReference>
<protein>
    <submittedName>
        <fullName evidence="3">Tol-pal system-associated acyl-CoA thioesterase</fullName>
    </submittedName>
</protein>
<dbReference type="CDD" id="cd00586">
    <property type="entry name" value="4HBT"/>
    <property type="match status" value="1"/>
</dbReference>